<evidence type="ECO:0000313" key="1">
    <source>
        <dbReference type="EMBL" id="MDY6551100.1"/>
    </source>
</evidence>
<evidence type="ECO:0000313" key="2">
    <source>
        <dbReference type="Proteomes" id="UP001284094"/>
    </source>
</evidence>
<proteinExistence type="predicted"/>
<keyword evidence="2" id="KW-1185">Reference proteome</keyword>
<dbReference type="RefSeq" id="WP_321104381.1">
    <property type="nucleotide sequence ID" value="NZ_JAXHPO010000049.1"/>
</dbReference>
<reference evidence="1 2" key="1">
    <citation type="journal article" date="2024" name="Syst. Appl. Microbiol.">
        <title>Evidence for the occurrence of Acinetobacter faecalis in cattle feces and its emended description.</title>
        <authorList>
            <person name="Kyselkova M."/>
            <person name="Xanthopoulou K."/>
            <person name="Shestivska V."/>
            <person name="Spanelova P."/>
            <person name="Maixnerova M."/>
            <person name="Higgins P.G."/>
            <person name="Nemec A."/>
        </authorList>
    </citation>
    <scope>NUCLEOTIDE SEQUENCE [LARGE SCALE GENOMIC DNA]</scope>
    <source>
        <strain evidence="1 2">ANC 7225</strain>
    </source>
</reference>
<name>A0ABU5GLH9_9GAMM</name>
<protein>
    <submittedName>
        <fullName evidence="1">Uncharacterized protein</fullName>
    </submittedName>
</protein>
<organism evidence="1 2">
    <name type="scientific">Acinetobacter faecalis</name>
    <dbReference type="NCBI Taxonomy" id="2665161"/>
    <lineage>
        <taxon>Bacteria</taxon>
        <taxon>Pseudomonadati</taxon>
        <taxon>Pseudomonadota</taxon>
        <taxon>Gammaproteobacteria</taxon>
        <taxon>Moraxellales</taxon>
        <taxon>Moraxellaceae</taxon>
        <taxon>Acinetobacter</taxon>
    </lineage>
</organism>
<comment type="caution">
    <text evidence="1">The sequence shown here is derived from an EMBL/GenBank/DDBJ whole genome shotgun (WGS) entry which is preliminary data.</text>
</comment>
<gene>
    <name evidence="1" type="ORF">SKM48_10115</name>
</gene>
<dbReference type="EMBL" id="JAXHPO010000049">
    <property type="protein sequence ID" value="MDY6551100.1"/>
    <property type="molecule type" value="Genomic_DNA"/>
</dbReference>
<sequence length="157" mass="18241">MNKYIIFIFLSLFLIERSSADVFKEKGLRYYQPIKVNTPDTYNYIFNALSALNQSDYLNLNNSIEKKGISSFDTLYRACLLEGSSNSTLDFMELNRNLITSKYANQFFLDYKKKLTKAKKITLGRCSDVRSTLDKRNEVEAEIIKQKFISDIFHGNP</sequence>
<dbReference type="Proteomes" id="UP001284094">
    <property type="component" value="Unassembled WGS sequence"/>
</dbReference>
<accession>A0ABU5GLH9</accession>